<dbReference type="SUPFAM" id="SSF48464">
    <property type="entry name" value="ENTH/VHS domain"/>
    <property type="match status" value="1"/>
</dbReference>
<dbReference type="InterPro" id="IPR038425">
    <property type="entry name" value="GAT_sf"/>
</dbReference>
<evidence type="ECO:0000256" key="4">
    <source>
        <dbReference type="ARBA" id="ARBA00023034"/>
    </source>
</evidence>
<comment type="subcellular location">
    <subcellularLocation>
        <location evidence="1">Golgi apparatus</location>
        <location evidence="1">trans-Golgi network</location>
    </subcellularLocation>
</comment>
<comment type="function">
    <text evidence="5">May play a role in the regulation of membrane traffic through the trans-Golgi network.</text>
</comment>
<dbReference type="Gene3D" id="1.20.5.170">
    <property type="match status" value="1"/>
</dbReference>
<dbReference type="InterPro" id="IPR041198">
    <property type="entry name" value="GGA_N-GAT"/>
</dbReference>
<feature type="coiled-coil region" evidence="6">
    <location>
        <begin position="218"/>
        <end position="252"/>
    </location>
</feature>
<dbReference type="Pfam" id="PF02883">
    <property type="entry name" value="Alpha_adaptinC2"/>
    <property type="match status" value="1"/>
</dbReference>
<dbReference type="InterPro" id="IPR008153">
    <property type="entry name" value="GAE_dom"/>
</dbReference>
<evidence type="ECO:0000256" key="5">
    <source>
        <dbReference type="ARBA" id="ARBA00053552"/>
    </source>
</evidence>
<dbReference type="InterPro" id="IPR052653">
    <property type="entry name" value="ARF-binding"/>
</dbReference>
<dbReference type="PROSITE" id="PS50909">
    <property type="entry name" value="GAT"/>
    <property type="match status" value="1"/>
</dbReference>
<evidence type="ECO:0000256" key="3">
    <source>
        <dbReference type="ARBA" id="ARBA00022927"/>
    </source>
</evidence>
<dbReference type="SMART" id="SM00809">
    <property type="entry name" value="Alpha_adaptinC2"/>
    <property type="match status" value="1"/>
</dbReference>
<dbReference type="PROSITE" id="PS50180">
    <property type="entry name" value="GAE"/>
    <property type="match status" value="1"/>
</dbReference>
<dbReference type="PANTHER" id="PTHR47180:SF1">
    <property type="entry name" value="ADP-RIBOSYLATION FACTOR-BINDING PROTEIN GGA1-RELATED"/>
    <property type="match status" value="1"/>
</dbReference>
<evidence type="ECO:0000256" key="2">
    <source>
        <dbReference type="ARBA" id="ARBA00022448"/>
    </source>
</evidence>
<evidence type="ECO:0000313" key="10">
    <source>
        <dbReference type="EMBL" id="CAI5757596.1"/>
    </source>
</evidence>
<keyword evidence="2" id="KW-0813">Transport</keyword>
<dbReference type="Proteomes" id="UP001152885">
    <property type="component" value="Unassembled WGS sequence"/>
</dbReference>
<evidence type="ECO:0000259" key="8">
    <source>
        <dbReference type="PROSITE" id="PS50180"/>
    </source>
</evidence>
<dbReference type="Pfam" id="PF18308">
    <property type="entry name" value="GGA_N-GAT"/>
    <property type="match status" value="1"/>
</dbReference>
<dbReference type="OrthoDB" id="2018246at2759"/>
<evidence type="ECO:0000313" key="11">
    <source>
        <dbReference type="Proteomes" id="UP001152885"/>
    </source>
</evidence>
<dbReference type="GO" id="GO:0005829">
    <property type="term" value="C:cytosol"/>
    <property type="evidence" value="ECO:0007669"/>
    <property type="project" value="GOC"/>
</dbReference>
<dbReference type="GO" id="GO:0006895">
    <property type="term" value="P:Golgi to endosome transport"/>
    <property type="evidence" value="ECO:0007669"/>
    <property type="project" value="TreeGrafter"/>
</dbReference>
<sequence>MATSYSIEKVNPKLLRRVYRACRPSNEEPNLSLNLEICDYVNAKGGSTARDAAIAVVKLISQRDPQTSELALSLLDNLVKNCGYPFHLQISRKEFLNELVKRFPERPPMRISRNQRQILLYLEEWYQTICKNSKYKDDFKYIKDMHRLLSNKGYIFPEVKIEDISVLNPSENLKTMEELKKEEEIVNASKLQELIRSGKPQDLQEANKIMKIMAGFRDDNLKENQKKLKEDILKLERKIEILNEMLDQIDNGKKTIGDDDEVVNQIVGQIKSSLPIIEKIINEEDKEDVESIDKILKLNDDSINVIQKYEKLKDGEIKTTKTTNKPETLNLIDFDDDVETSEDKQEQNFVDLLSDLTFNDNNNNNSTNKGAINLSNLYGSAGSINLNNSNLLADFNSPSPPPQLQSNLNTTLSPGNFQFPISTPTSIQSTFTKTISIHKSDLNLNLGVESYSSTNLQGQLILTANQNVSVSDVKLYLAVPKNVTLNLQPQSSDVLNNSNLKITQILKIENQQQKPLKIKFKIEYKLNNELKEINGVHVLNL</sequence>
<dbReference type="GO" id="GO:0035091">
    <property type="term" value="F:phosphatidylinositol binding"/>
    <property type="evidence" value="ECO:0007669"/>
    <property type="project" value="InterPro"/>
</dbReference>
<evidence type="ECO:0000259" key="9">
    <source>
        <dbReference type="PROSITE" id="PS50909"/>
    </source>
</evidence>
<evidence type="ECO:0000256" key="6">
    <source>
        <dbReference type="SAM" id="Coils"/>
    </source>
</evidence>
<dbReference type="CDD" id="cd16998">
    <property type="entry name" value="VHS_GGA_fungi"/>
    <property type="match status" value="1"/>
</dbReference>
<dbReference type="InterPro" id="IPR004152">
    <property type="entry name" value="GAT_dom"/>
</dbReference>
<evidence type="ECO:0000256" key="1">
    <source>
        <dbReference type="ARBA" id="ARBA00004601"/>
    </source>
</evidence>
<organism evidence="10 11">
    <name type="scientific">Candida verbasci</name>
    <dbReference type="NCBI Taxonomy" id="1227364"/>
    <lineage>
        <taxon>Eukaryota</taxon>
        <taxon>Fungi</taxon>
        <taxon>Dikarya</taxon>
        <taxon>Ascomycota</taxon>
        <taxon>Saccharomycotina</taxon>
        <taxon>Pichiomycetes</taxon>
        <taxon>Debaryomycetaceae</taxon>
        <taxon>Candida/Lodderomyces clade</taxon>
        <taxon>Candida</taxon>
    </lineage>
</organism>
<dbReference type="GO" id="GO:0043130">
    <property type="term" value="F:ubiquitin binding"/>
    <property type="evidence" value="ECO:0007669"/>
    <property type="project" value="InterPro"/>
</dbReference>
<dbReference type="GO" id="GO:0005802">
    <property type="term" value="C:trans-Golgi network"/>
    <property type="evidence" value="ECO:0007669"/>
    <property type="project" value="TreeGrafter"/>
</dbReference>
<keyword evidence="6" id="KW-0175">Coiled coil</keyword>
<gene>
    <name evidence="10" type="ORF">CANVERA_P2110</name>
</gene>
<feature type="domain" description="GAT" evidence="9">
    <location>
        <begin position="184"/>
        <end position="314"/>
    </location>
</feature>
<dbReference type="SUPFAM" id="SSF49348">
    <property type="entry name" value="Clathrin adaptor appendage domain"/>
    <property type="match status" value="1"/>
</dbReference>
<keyword evidence="4" id="KW-0333">Golgi apparatus</keyword>
<feature type="domain" description="GAE" evidence="8">
    <location>
        <begin position="429"/>
        <end position="541"/>
    </location>
</feature>
<accession>A0A9W4X9R1</accession>
<proteinExistence type="predicted"/>
<dbReference type="GO" id="GO:0043328">
    <property type="term" value="P:protein transport to vacuole involved in ubiquitin-dependent protein catabolic process via the multivesicular body sorting pathway"/>
    <property type="evidence" value="ECO:0007669"/>
    <property type="project" value="TreeGrafter"/>
</dbReference>
<dbReference type="InterPro" id="IPR013041">
    <property type="entry name" value="Clathrin_app_Ig-like_sf"/>
</dbReference>
<keyword evidence="11" id="KW-1185">Reference proteome</keyword>
<feature type="domain" description="VHS" evidence="7">
    <location>
        <begin position="21"/>
        <end position="157"/>
    </location>
</feature>
<dbReference type="Gene3D" id="2.60.40.1230">
    <property type="match status" value="1"/>
</dbReference>
<comment type="caution">
    <text evidence="10">The sequence shown here is derived from an EMBL/GenBank/DDBJ whole genome shotgun (WGS) entry which is preliminary data.</text>
</comment>
<evidence type="ECO:0000259" key="7">
    <source>
        <dbReference type="PROSITE" id="PS50179"/>
    </source>
</evidence>
<dbReference type="PROSITE" id="PS50179">
    <property type="entry name" value="VHS"/>
    <property type="match status" value="1"/>
</dbReference>
<dbReference type="EMBL" id="CANTUO010000002">
    <property type="protein sequence ID" value="CAI5757596.1"/>
    <property type="molecule type" value="Genomic_DNA"/>
</dbReference>
<dbReference type="SMART" id="SM00288">
    <property type="entry name" value="VHS"/>
    <property type="match status" value="1"/>
</dbReference>
<dbReference type="Gene3D" id="1.20.58.160">
    <property type="match status" value="1"/>
</dbReference>
<reference evidence="10" key="1">
    <citation type="submission" date="2022-12" db="EMBL/GenBank/DDBJ databases">
        <authorList>
            <person name="Brejova B."/>
        </authorList>
    </citation>
    <scope>NUCLEOTIDE SEQUENCE</scope>
</reference>
<keyword evidence="3" id="KW-0653">Protein transport</keyword>
<dbReference type="SUPFAM" id="SSF89009">
    <property type="entry name" value="GAT-like domain"/>
    <property type="match status" value="1"/>
</dbReference>
<dbReference type="InterPro" id="IPR008152">
    <property type="entry name" value="Clathrin_a/b/g-adaptin_app_Ig"/>
</dbReference>
<dbReference type="GO" id="GO:0006896">
    <property type="term" value="P:Golgi to vacuole transport"/>
    <property type="evidence" value="ECO:0007669"/>
    <property type="project" value="UniProtKB-ARBA"/>
</dbReference>
<dbReference type="Gene3D" id="1.25.40.90">
    <property type="match status" value="1"/>
</dbReference>
<dbReference type="AlphaFoldDB" id="A0A9W4X9R1"/>
<dbReference type="Pfam" id="PF00790">
    <property type="entry name" value="VHS"/>
    <property type="match status" value="1"/>
</dbReference>
<dbReference type="FunFam" id="1.25.40.90:FF:000008">
    <property type="entry name" value="VHS domain protein"/>
    <property type="match status" value="1"/>
</dbReference>
<dbReference type="Pfam" id="PF03127">
    <property type="entry name" value="GAT"/>
    <property type="match status" value="1"/>
</dbReference>
<protein>
    <recommendedName>
        <fullName evidence="12">VHS domain-containing protein</fullName>
    </recommendedName>
</protein>
<evidence type="ECO:0008006" key="12">
    <source>
        <dbReference type="Google" id="ProtNLM"/>
    </source>
</evidence>
<dbReference type="PANTHER" id="PTHR47180">
    <property type="entry name" value="ADP-RIBOSYLATION FACTOR-BINDING PROTEIN GGA1-RELATED"/>
    <property type="match status" value="1"/>
</dbReference>
<dbReference type="InterPro" id="IPR002014">
    <property type="entry name" value="VHS_dom"/>
</dbReference>
<name>A0A9W4X9R1_9ASCO</name>
<dbReference type="InterPro" id="IPR008942">
    <property type="entry name" value="ENTH_VHS"/>
</dbReference>